<dbReference type="InterPro" id="IPR050389">
    <property type="entry name" value="LysR-type_TF"/>
</dbReference>
<proteinExistence type="inferred from homology"/>
<gene>
    <name evidence="6" type="ORF">J1784_02565</name>
</gene>
<dbReference type="PANTHER" id="PTHR30118">
    <property type="entry name" value="HTH-TYPE TRANSCRIPTIONAL REGULATOR LEUO-RELATED"/>
    <property type="match status" value="1"/>
</dbReference>
<evidence type="ECO:0000313" key="6">
    <source>
        <dbReference type="EMBL" id="MBU9843904.1"/>
    </source>
</evidence>
<evidence type="ECO:0000256" key="3">
    <source>
        <dbReference type="ARBA" id="ARBA00023125"/>
    </source>
</evidence>
<dbReference type="RefSeq" id="WP_217147889.1">
    <property type="nucleotide sequence ID" value="NZ_JAFMOY010000103.1"/>
</dbReference>
<keyword evidence="4" id="KW-0804">Transcription</keyword>
<dbReference type="InterPro" id="IPR000847">
    <property type="entry name" value="LysR_HTH_N"/>
</dbReference>
<dbReference type="Pfam" id="PF00126">
    <property type="entry name" value="HTH_1"/>
    <property type="match status" value="1"/>
</dbReference>
<comment type="similarity">
    <text evidence="1">Belongs to the LysR transcriptional regulatory family.</text>
</comment>
<sequence length="313" mass="35243">MQNKIELKLLKVINFLVMTGSVTKTAQMLNLTPGAISYSLKILRKMTGEHLFIRTHNGMKPDTTALELSQRYERFTASSESIGNTLKTKTRDELKFMTFSLIEMLLADSIFCLKNVEAGYRFVFLTYTPGIRDRINNLKNDRVDIDAGGSLPPDKQISRVKFLSSKVSLLAGIKNDSLPDSLTVDDLRHVRHAVWSEMMDYCAESISGSGEIATFLQNQDVAIISGSIVNMVAFCSNSQCVMLIPDVFIPIMTKRFPVKVLPLPAELDMQYDCYLHFKCKLIDDVGVAKFLEDLVKGMETYNKPASFPFQHKT</sequence>
<organism evidence="6 7">
    <name type="scientific">Rahnella ecdela</name>
    <dbReference type="NCBI Taxonomy" id="2816250"/>
    <lineage>
        <taxon>Bacteria</taxon>
        <taxon>Pseudomonadati</taxon>
        <taxon>Pseudomonadota</taxon>
        <taxon>Gammaproteobacteria</taxon>
        <taxon>Enterobacterales</taxon>
        <taxon>Yersiniaceae</taxon>
        <taxon>Rahnella</taxon>
    </lineage>
</organism>
<keyword evidence="2" id="KW-0805">Transcription regulation</keyword>
<reference evidence="6 7" key="1">
    <citation type="submission" date="2021-03" db="EMBL/GenBank/DDBJ databases">
        <title>Five novel Rahnella species.</title>
        <authorList>
            <person name="Brady C."/>
            <person name="Asselin J."/>
            <person name="Beer S."/>
            <person name="Bruberg M.B."/>
            <person name="Crampton B."/>
            <person name="Venter S."/>
            <person name="Arnold D."/>
            <person name="Denman S."/>
        </authorList>
    </citation>
    <scope>NUCLEOTIDE SEQUENCE [LARGE SCALE GENOMIC DNA]</scope>
    <source>
        <strain evidence="6 7">FRB 231</strain>
    </source>
</reference>
<dbReference type="EMBL" id="JAFMOY010000103">
    <property type="protein sequence ID" value="MBU9843904.1"/>
    <property type="molecule type" value="Genomic_DNA"/>
</dbReference>
<protein>
    <submittedName>
        <fullName evidence="6">LysR family transcriptional regulator</fullName>
    </submittedName>
</protein>
<keyword evidence="7" id="KW-1185">Reference proteome</keyword>
<evidence type="ECO:0000256" key="4">
    <source>
        <dbReference type="ARBA" id="ARBA00023163"/>
    </source>
</evidence>
<feature type="domain" description="HTH lysR-type" evidence="5">
    <location>
        <begin position="5"/>
        <end position="62"/>
    </location>
</feature>
<comment type="caution">
    <text evidence="6">The sequence shown here is derived from an EMBL/GenBank/DDBJ whole genome shotgun (WGS) entry which is preliminary data.</text>
</comment>
<accession>A0ABS6LBL8</accession>
<dbReference type="PANTHER" id="PTHR30118:SF15">
    <property type="entry name" value="TRANSCRIPTIONAL REGULATORY PROTEIN"/>
    <property type="match status" value="1"/>
</dbReference>
<evidence type="ECO:0000313" key="7">
    <source>
        <dbReference type="Proteomes" id="UP000739284"/>
    </source>
</evidence>
<keyword evidence="3" id="KW-0238">DNA-binding</keyword>
<evidence type="ECO:0000256" key="2">
    <source>
        <dbReference type="ARBA" id="ARBA00023015"/>
    </source>
</evidence>
<evidence type="ECO:0000256" key="1">
    <source>
        <dbReference type="ARBA" id="ARBA00009437"/>
    </source>
</evidence>
<dbReference type="PROSITE" id="PS50931">
    <property type="entry name" value="HTH_LYSR"/>
    <property type="match status" value="1"/>
</dbReference>
<evidence type="ECO:0000259" key="5">
    <source>
        <dbReference type="PROSITE" id="PS50931"/>
    </source>
</evidence>
<name>A0ABS6LBL8_9GAMM</name>
<dbReference type="Proteomes" id="UP000739284">
    <property type="component" value="Unassembled WGS sequence"/>
</dbReference>